<gene>
    <name evidence="2" type="ORF">GPZ80_16530</name>
</gene>
<keyword evidence="3" id="KW-1185">Reference proteome</keyword>
<dbReference type="InterPro" id="IPR010427">
    <property type="entry name" value="DUF1023"/>
</dbReference>
<dbReference type="EMBL" id="JABVED010000008">
    <property type="protein sequence ID" value="MBC6448778.1"/>
    <property type="molecule type" value="Genomic_DNA"/>
</dbReference>
<sequence>MLGIDSSGNGRAIVAIGNPDTAANVATFVPGTGARLGTCGTDIGRSDSMVDAAKQAGSPSTASITWIGYDAPQDLVAAADEDYAQNARQDLDRFQDGLRATHQGTPSHNTVIGHSYGSTVIGHTARDMNINADDVVFVGSPGTGVSRAEDLGLPPENVHSTVAKHDVIQVTNVFKEPFDVHGPDPAGPMFGGNVFTSDPGTSSWTGYSTEAHSQYWDQENKALNNMGNIIAGKPTT</sequence>
<dbReference type="RefSeq" id="WP_187221242.1">
    <property type="nucleotide sequence ID" value="NZ_JABVED010000008.1"/>
</dbReference>
<comment type="caution">
    <text evidence="2">The sequence shown here is derived from an EMBL/GenBank/DDBJ whole genome shotgun (WGS) entry which is preliminary data.</text>
</comment>
<dbReference type="Pfam" id="PF06259">
    <property type="entry name" value="Abhydrolase_8"/>
    <property type="match status" value="1"/>
</dbReference>
<evidence type="ECO:0000313" key="2">
    <source>
        <dbReference type="EMBL" id="MBC6448778.1"/>
    </source>
</evidence>
<accession>A0ABR7L8E3</accession>
<dbReference type="Gene3D" id="3.40.50.1820">
    <property type="entry name" value="alpha/beta hydrolase"/>
    <property type="match status" value="1"/>
</dbReference>
<evidence type="ECO:0000259" key="1">
    <source>
        <dbReference type="Pfam" id="PF06259"/>
    </source>
</evidence>
<proteinExistence type="predicted"/>
<feature type="domain" description="DUF1023" evidence="1">
    <location>
        <begin position="5"/>
        <end position="171"/>
    </location>
</feature>
<dbReference type="InterPro" id="IPR029058">
    <property type="entry name" value="AB_hydrolase_fold"/>
</dbReference>
<protein>
    <recommendedName>
        <fullName evidence="1">DUF1023 domain-containing protein</fullName>
    </recommendedName>
</protein>
<dbReference type="Proteomes" id="UP000734823">
    <property type="component" value="Unassembled WGS sequence"/>
</dbReference>
<dbReference type="SUPFAM" id="SSF53474">
    <property type="entry name" value="alpha/beta-Hydrolases"/>
    <property type="match status" value="1"/>
</dbReference>
<name>A0ABR7L8E3_9PSEU</name>
<reference evidence="2 3" key="1">
    <citation type="submission" date="2020-06" db="EMBL/GenBank/DDBJ databases">
        <title>Actinokineospora xiongansis sp. nov., isolated from soil of Baiyangdian.</title>
        <authorList>
            <person name="Zhang X."/>
        </authorList>
    </citation>
    <scope>NUCLEOTIDE SEQUENCE [LARGE SCALE GENOMIC DNA]</scope>
    <source>
        <strain evidence="2 3">HBU206404</strain>
    </source>
</reference>
<organism evidence="2 3">
    <name type="scientific">Actinokineospora xionganensis</name>
    <dbReference type="NCBI Taxonomy" id="2684470"/>
    <lineage>
        <taxon>Bacteria</taxon>
        <taxon>Bacillati</taxon>
        <taxon>Actinomycetota</taxon>
        <taxon>Actinomycetes</taxon>
        <taxon>Pseudonocardiales</taxon>
        <taxon>Pseudonocardiaceae</taxon>
        <taxon>Actinokineospora</taxon>
    </lineage>
</organism>
<evidence type="ECO:0000313" key="3">
    <source>
        <dbReference type="Proteomes" id="UP000734823"/>
    </source>
</evidence>